<keyword evidence="3 6" id="KW-0694">RNA-binding</keyword>
<dbReference type="SUPFAM" id="SSF48013">
    <property type="entry name" value="NusB-like"/>
    <property type="match status" value="1"/>
</dbReference>
<dbReference type="GO" id="GO:0006353">
    <property type="term" value="P:DNA-templated transcription termination"/>
    <property type="evidence" value="ECO:0007669"/>
    <property type="project" value="UniProtKB-UniRule"/>
</dbReference>
<evidence type="ECO:0000256" key="3">
    <source>
        <dbReference type="ARBA" id="ARBA00022884"/>
    </source>
</evidence>
<protein>
    <recommendedName>
        <fullName evidence="6">Transcription antitermination protein NusB</fullName>
    </recommendedName>
    <alternativeName>
        <fullName evidence="6">Antitermination factor NusB</fullName>
    </alternativeName>
</protein>
<gene>
    <name evidence="6 8" type="primary">nusB</name>
    <name evidence="8" type="ORF">IC620_12910</name>
</gene>
<keyword evidence="2 6" id="KW-0889">Transcription antitermination</keyword>
<evidence type="ECO:0000313" key="9">
    <source>
        <dbReference type="Proteomes" id="UP000661691"/>
    </source>
</evidence>
<proteinExistence type="inferred from homology"/>
<evidence type="ECO:0000256" key="6">
    <source>
        <dbReference type="HAMAP-Rule" id="MF_00073"/>
    </source>
</evidence>
<dbReference type="AlphaFoldDB" id="A0A926N6M2"/>
<keyword evidence="9" id="KW-1185">Reference proteome</keyword>
<feature type="domain" description="NusB/RsmB/TIM44" evidence="7">
    <location>
        <begin position="5"/>
        <end position="127"/>
    </location>
</feature>
<reference evidence="8" key="1">
    <citation type="submission" date="2020-09" db="EMBL/GenBank/DDBJ databases">
        <title>A novel bacterium of genus Hazenella, isolated from South China Sea.</title>
        <authorList>
            <person name="Huang H."/>
            <person name="Mo K."/>
            <person name="Hu Y."/>
        </authorList>
    </citation>
    <scope>NUCLEOTIDE SEQUENCE</scope>
    <source>
        <strain evidence="8">IB182357</strain>
    </source>
</reference>
<dbReference type="PANTHER" id="PTHR11078">
    <property type="entry name" value="N UTILIZATION SUBSTANCE PROTEIN B-RELATED"/>
    <property type="match status" value="1"/>
</dbReference>
<evidence type="ECO:0000256" key="4">
    <source>
        <dbReference type="ARBA" id="ARBA00023015"/>
    </source>
</evidence>
<dbReference type="InterPro" id="IPR011605">
    <property type="entry name" value="NusB_fam"/>
</dbReference>
<dbReference type="RefSeq" id="WP_191142396.1">
    <property type="nucleotide sequence ID" value="NZ_JACXAH010000020.1"/>
</dbReference>
<evidence type="ECO:0000313" key="8">
    <source>
        <dbReference type="EMBL" id="MBD1373249.1"/>
    </source>
</evidence>
<sequence>MSRRTSRETALQALYQMDFHENEENGIMKERAKTLSDEDLGFYTHLLQGVQTNKQQIDHEIEQYLKKGWSLYRLSSIDRAILRLSTFELLFDNTPKSVVLNEAVDLAKSFSGEESSRFINGILGALVKSLESK</sequence>
<evidence type="ECO:0000256" key="1">
    <source>
        <dbReference type="ARBA" id="ARBA00005952"/>
    </source>
</evidence>
<evidence type="ECO:0000256" key="5">
    <source>
        <dbReference type="ARBA" id="ARBA00023163"/>
    </source>
</evidence>
<comment type="similarity">
    <text evidence="1 6">Belongs to the NusB family.</text>
</comment>
<dbReference type="InterPro" id="IPR035926">
    <property type="entry name" value="NusB-like_sf"/>
</dbReference>
<dbReference type="Gene3D" id="1.10.940.10">
    <property type="entry name" value="NusB-like"/>
    <property type="match status" value="1"/>
</dbReference>
<evidence type="ECO:0000256" key="2">
    <source>
        <dbReference type="ARBA" id="ARBA00022814"/>
    </source>
</evidence>
<dbReference type="GO" id="GO:0005829">
    <property type="term" value="C:cytosol"/>
    <property type="evidence" value="ECO:0007669"/>
    <property type="project" value="TreeGrafter"/>
</dbReference>
<dbReference type="EMBL" id="JACXAH010000020">
    <property type="protein sequence ID" value="MBD1373249.1"/>
    <property type="molecule type" value="Genomic_DNA"/>
</dbReference>
<dbReference type="NCBIfam" id="TIGR01951">
    <property type="entry name" value="nusB"/>
    <property type="match status" value="1"/>
</dbReference>
<name>A0A926N6M2_9BACL</name>
<organism evidence="8 9">
    <name type="scientific">Polycladospora coralii</name>
    <dbReference type="NCBI Taxonomy" id="2771432"/>
    <lineage>
        <taxon>Bacteria</taxon>
        <taxon>Bacillati</taxon>
        <taxon>Bacillota</taxon>
        <taxon>Bacilli</taxon>
        <taxon>Bacillales</taxon>
        <taxon>Thermoactinomycetaceae</taxon>
        <taxon>Polycladospora</taxon>
    </lineage>
</organism>
<dbReference type="InterPro" id="IPR006027">
    <property type="entry name" value="NusB_RsmB_TIM44"/>
</dbReference>
<dbReference type="GO" id="GO:0031564">
    <property type="term" value="P:transcription antitermination"/>
    <property type="evidence" value="ECO:0007669"/>
    <property type="project" value="UniProtKB-KW"/>
</dbReference>
<dbReference type="Pfam" id="PF01029">
    <property type="entry name" value="NusB"/>
    <property type="match status" value="1"/>
</dbReference>
<comment type="function">
    <text evidence="6">Involved in transcription antitermination. Required for transcription of ribosomal RNA (rRNA) genes. Binds specifically to the boxA antiterminator sequence of the ribosomal RNA (rrn) operons.</text>
</comment>
<dbReference type="PANTHER" id="PTHR11078:SF3">
    <property type="entry name" value="ANTITERMINATION NUSB DOMAIN-CONTAINING PROTEIN"/>
    <property type="match status" value="1"/>
</dbReference>
<evidence type="ECO:0000259" key="7">
    <source>
        <dbReference type="Pfam" id="PF01029"/>
    </source>
</evidence>
<dbReference type="GO" id="GO:0003723">
    <property type="term" value="F:RNA binding"/>
    <property type="evidence" value="ECO:0007669"/>
    <property type="project" value="UniProtKB-UniRule"/>
</dbReference>
<dbReference type="HAMAP" id="MF_00073">
    <property type="entry name" value="NusB"/>
    <property type="match status" value="1"/>
</dbReference>
<keyword evidence="4 6" id="KW-0805">Transcription regulation</keyword>
<dbReference type="Proteomes" id="UP000661691">
    <property type="component" value="Unassembled WGS sequence"/>
</dbReference>
<accession>A0A926N6M2</accession>
<comment type="caution">
    <text evidence="8">The sequence shown here is derived from an EMBL/GenBank/DDBJ whole genome shotgun (WGS) entry which is preliminary data.</text>
</comment>
<keyword evidence="5 6" id="KW-0804">Transcription</keyword>